<keyword evidence="4" id="KW-0540">Nuclease</keyword>
<evidence type="ECO:0000256" key="8">
    <source>
        <dbReference type="ARBA" id="ARBA00022801"/>
    </source>
</evidence>
<dbReference type="NCBIfam" id="TIGR00348">
    <property type="entry name" value="hsdR"/>
    <property type="match status" value="1"/>
</dbReference>
<evidence type="ECO:0000256" key="11">
    <source>
        <dbReference type="RuleBase" id="RU364115"/>
    </source>
</evidence>
<dbReference type="Pfam" id="PF22679">
    <property type="entry name" value="T1R_D3-like"/>
    <property type="match status" value="1"/>
</dbReference>
<evidence type="ECO:0000256" key="1">
    <source>
        <dbReference type="ARBA" id="ARBA00000851"/>
    </source>
</evidence>
<comment type="subunit">
    <text evidence="3 11">The type I restriction/modification system is composed of three polypeptides R, M and S.</text>
</comment>
<evidence type="ECO:0000259" key="12">
    <source>
        <dbReference type="PROSITE" id="PS51192"/>
    </source>
</evidence>
<dbReference type="InterPro" id="IPR004473">
    <property type="entry name" value="Restrct_endonuc_typeI_HsdR"/>
</dbReference>
<keyword evidence="14" id="KW-1185">Reference proteome</keyword>
<organism evidence="13 14">
    <name type="scientific">Streptomyces cacaoi</name>
    <dbReference type="NCBI Taxonomy" id="1898"/>
    <lineage>
        <taxon>Bacteria</taxon>
        <taxon>Bacillati</taxon>
        <taxon>Actinomycetota</taxon>
        <taxon>Actinomycetes</taxon>
        <taxon>Kitasatosporales</taxon>
        <taxon>Streptomycetaceae</taxon>
        <taxon>Streptomyces</taxon>
    </lineage>
</organism>
<dbReference type="PROSITE" id="PS51192">
    <property type="entry name" value="HELICASE_ATP_BIND_1"/>
    <property type="match status" value="1"/>
</dbReference>
<dbReference type="GO" id="GO:0003677">
    <property type="term" value="F:DNA binding"/>
    <property type="evidence" value="ECO:0007669"/>
    <property type="project" value="UniProtKB-KW"/>
</dbReference>
<dbReference type="SMART" id="SM00487">
    <property type="entry name" value="DEXDc"/>
    <property type="match status" value="1"/>
</dbReference>
<dbReference type="Proteomes" id="UP000319210">
    <property type="component" value="Unassembled WGS sequence"/>
</dbReference>
<comment type="function">
    <text evidence="11">Subunit R is required for both nuclease and ATPase activities, but not for modification.</text>
</comment>
<keyword evidence="10 11" id="KW-0238">DNA-binding</keyword>
<evidence type="ECO:0000256" key="4">
    <source>
        <dbReference type="ARBA" id="ARBA00022722"/>
    </source>
</evidence>
<dbReference type="PANTHER" id="PTHR30195:SF15">
    <property type="entry name" value="TYPE I RESTRICTION ENZYME HINDI ENDONUCLEASE SUBUNIT"/>
    <property type="match status" value="1"/>
</dbReference>
<dbReference type="InterPro" id="IPR051268">
    <property type="entry name" value="Type-I_R_enzyme_R_subunit"/>
</dbReference>
<dbReference type="InterPro" id="IPR027417">
    <property type="entry name" value="P-loop_NTPase"/>
</dbReference>
<comment type="similarity">
    <text evidence="2 11">Belongs to the HsdR family.</text>
</comment>
<proteinExistence type="inferred from homology"/>
<sequence>MSAEGSIVAESGPECTFVEKPLIAQLTSGDMGWRHVRGTTGIELQPPGAPSYVRRGYDDAMLEGILRAKLVELNRRPDGRPWVDEARADQAVSALTRGAVEAGGGLVAANEAATQHLLDGVDVPGFEDWDGGRNQTVRFIDWQHPERNDFLAVSQFRMTVPGSGGETITPDLVLFVNGIPLVVIEGKKPTAMGGNIYNAVEQLQRYANRRESAVPEGSERLFRTVQLTVATTGDRARLGTFTARRQDYVVWRDPYPLVAKDVAARSYVPEDRSAAAQKVLAAGVLHPHRLLDIVRNFVLFRDVEVAEGRTARVKIGPRYQQYRAVAKAVARLQRGETKAVHGKDDKRGGIVWHTQGSGKSLTMVFLVRKLRSTPGLEHLKVVVVTDRKQLQKQLSETATLTGEKPDTVTRADQVPAVLARHGAGLVFVMIQKQQDAEKTRAERAKSAAKKKAAGWGLVNESEDIVILVDEAHRSHSSGLHDNLTESLPNAARIGFTGTPILMNRRKLTETTFGEFIDKYRIADAEEDGAIVPIYYEGHIARGAVEDGAALDEAMEEQFDELTDEQYEQLQKRYATSTAVLSADDMIRRKARHMLRHYVQSVLPEGFKAQVVAHSRGIAVGYREALQAARNELVAEVEALSEERLQRLLEKKPEELKPKQKTLVAAHENLRLLKAIDFVPVISEGQNDRSALKEWTKESTHRKAEKSFLSPFPDPDQLDGTRRPVAFLIVRTMLLTGFDAPIEQVMYLDRRMKEAELLQAVARVNRTADGKSAGLVVDYAGVATALKEAMDQYAADEREGKPIDFEAEEHKLETQCTALRQHFDLRRDLTNPDDIVAVNRLVDSLEDDQRRITFRALLRDFLETYTVVTPRESARPYAKAARLFTFVAQLARQRFNEDDGFDPAAYGKKVRELINQHVRSLGVDKMIEPTRLTSDDFETKVHQLPGSRAKASMMRHALRNHIDLNFGKNPAAYAALRKRVEEILKKHADDWDAQLAAFQRLFEEVKETESGAGSNLPDDVRSLTPLEQALYQQLTSALTDGVIGDEIRGAFVALAQKVHDLASHYSAKPDFWTNPAAQHDFRTEIWMEAVACPHTREKADPLADALRDIVHHNRKDVGRHRA</sequence>
<feature type="domain" description="Helicase ATP-binding" evidence="12">
    <location>
        <begin position="340"/>
        <end position="517"/>
    </location>
</feature>
<keyword evidence="5 11" id="KW-0547">Nucleotide-binding</keyword>
<gene>
    <name evidence="13" type="ORF">SCA03_35360</name>
</gene>
<dbReference type="Pfam" id="PF18766">
    <property type="entry name" value="SWI2_SNF2"/>
    <property type="match status" value="1"/>
</dbReference>
<comment type="caution">
    <text evidence="13">The sequence shown here is derived from an EMBL/GenBank/DDBJ whole genome shotgun (WGS) entry which is preliminary data.</text>
</comment>
<reference evidence="13 14" key="1">
    <citation type="submission" date="2019-06" db="EMBL/GenBank/DDBJ databases">
        <title>Whole genome shotgun sequence of Streptomyces cacaoi subsp. cacaoi NBRC 12748.</title>
        <authorList>
            <person name="Hosoyama A."/>
            <person name="Uohara A."/>
            <person name="Ohji S."/>
            <person name="Ichikawa N."/>
        </authorList>
    </citation>
    <scope>NUCLEOTIDE SEQUENCE [LARGE SCALE GENOMIC DNA]</scope>
    <source>
        <strain evidence="13 14">NBRC 12748</strain>
    </source>
</reference>
<evidence type="ECO:0000256" key="9">
    <source>
        <dbReference type="ARBA" id="ARBA00022840"/>
    </source>
</evidence>
<keyword evidence="9 11" id="KW-0067">ATP-binding</keyword>
<evidence type="ECO:0000256" key="5">
    <source>
        <dbReference type="ARBA" id="ARBA00022741"/>
    </source>
</evidence>
<evidence type="ECO:0000313" key="13">
    <source>
        <dbReference type="EMBL" id="GEB50985.1"/>
    </source>
</evidence>
<evidence type="ECO:0000256" key="6">
    <source>
        <dbReference type="ARBA" id="ARBA00022747"/>
    </source>
</evidence>
<dbReference type="Gene3D" id="3.40.50.300">
    <property type="entry name" value="P-loop containing nucleotide triphosphate hydrolases"/>
    <property type="match status" value="2"/>
</dbReference>
<evidence type="ECO:0000256" key="10">
    <source>
        <dbReference type="ARBA" id="ARBA00023125"/>
    </source>
</evidence>
<name>A0A4Y3QZZ1_STRCI</name>
<dbReference type="EC" id="3.1.21.3" evidence="11"/>
<protein>
    <recommendedName>
        <fullName evidence="11">Type I restriction enzyme endonuclease subunit</fullName>
        <shortName evidence="11">R protein</shortName>
        <ecNumber evidence="11">3.1.21.3</ecNumber>
    </recommendedName>
</protein>
<evidence type="ECO:0000313" key="14">
    <source>
        <dbReference type="Proteomes" id="UP000319210"/>
    </source>
</evidence>
<dbReference type="GO" id="GO:0005524">
    <property type="term" value="F:ATP binding"/>
    <property type="evidence" value="ECO:0007669"/>
    <property type="project" value="UniProtKB-KW"/>
</dbReference>
<dbReference type="CDD" id="cd18800">
    <property type="entry name" value="SF2_C_EcoR124I-like"/>
    <property type="match status" value="1"/>
</dbReference>
<keyword evidence="6 11" id="KW-0680">Restriction system</keyword>
<dbReference type="GO" id="GO:0009307">
    <property type="term" value="P:DNA restriction-modification system"/>
    <property type="evidence" value="ECO:0007669"/>
    <property type="project" value="UniProtKB-KW"/>
</dbReference>
<evidence type="ECO:0000256" key="3">
    <source>
        <dbReference type="ARBA" id="ARBA00011296"/>
    </source>
</evidence>
<dbReference type="InterPro" id="IPR055180">
    <property type="entry name" value="HsdR_RecA-like_helicase_dom_2"/>
</dbReference>
<evidence type="ECO:0000256" key="7">
    <source>
        <dbReference type="ARBA" id="ARBA00022759"/>
    </source>
</evidence>
<dbReference type="Pfam" id="PF04313">
    <property type="entry name" value="HSDR_N"/>
    <property type="match status" value="1"/>
</dbReference>
<dbReference type="CDD" id="cd22332">
    <property type="entry name" value="HsdR_N"/>
    <property type="match status" value="1"/>
</dbReference>
<dbReference type="InterPro" id="IPR014001">
    <property type="entry name" value="Helicase_ATP-bd"/>
</dbReference>
<keyword evidence="7" id="KW-0255">Endonuclease</keyword>
<keyword evidence="8 11" id="KW-0378">Hydrolase</keyword>
<dbReference type="AlphaFoldDB" id="A0A4Y3QZZ1"/>
<dbReference type="Gene3D" id="3.90.1570.50">
    <property type="match status" value="1"/>
</dbReference>
<dbReference type="InterPro" id="IPR007409">
    <property type="entry name" value="Restrct_endonuc_type1_HsdR_N"/>
</dbReference>
<evidence type="ECO:0000256" key="2">
    <source>
        <dbReference type="ARBA" id="ARBA00008598"/>
    </source>
</evidence>
<dbReference type="SUPFAM" id="SSF52540">
    <property type="entry name" value="P-loop containing nucleoside triphosphate hydrolases"/>
    <property type="match status" value="1"/>
</dbReference>
<dbReference type="GO" id="GO:0009035">
    <property type="term" value="F:type I site-specific deoxyribonuclease activity"/>
    <property type="evidence" value="ECO:0007669"/>
    <property type="project" value="UniProtKB-EC"/>
</dbReference>
<comment type="catalytic activity">
    <reaction evidence="1 11">
        <text>Endonucleolytic cleavage of DNA to give random double-stranded fragments with terminal 5'-phosphates, ATP is simultaneously hydrolyzed.</text>
        <dbReference type="EC" id="3.1.21.3"/>
    </reaction>
</comment>
<dbReference type="EMBL" id="BJMM01000017">
    <property type="protein sequence ID" value="GEB50985.1"/>
    <property type="molecule type" value="Genomic_DNA"/>
</dbReference>
<dbReference type="PANTHER" id="PTHR30195">
    <property type="entry name" value="TYPE I SITE-SPECIFIC DEOXYRIBONUCLEASE PROTEIN SUBUNIT M AND R"/>
    <property type="match status" value="1"/>
</dbReference>
<dbReference type="InterPro" id="IPR040980">
    <property type="entry name" value="SWI2_SNF2"/>
</dbReference>
<accession>A0A4Y3QZZ1</accession>